<dbReference type="PROSITE" id="PS01225">
    <property type="entry name" value="CTCK_2"/>
    <property type="match status" value="1"/>
</dbReference>
<dbReference type="PROSITE" id="PS50025">
    <property type="entry name" value="LAM_G_DOMAIN"/>
    <property type="match status" value="1"/>
</dbReference>
<dbReference type="FunFam" id="2.10.25.10:FF:000186">
    <property type="entry name" value="Slit homolog 2 (Drosophila)"/>
    <property type="match status" value="1"/>
</dbReference>
<dbReference type="FunFam" id="2.10.25.10:FF:000389">
    <property type="entry name" value="slit homolog 1 protein"/>
    <property type="match status" value="1"/>
</dbReference>
<evidence type="ECO:0000256" key="2">
    <source>
        <dbReference type="PROSITE-ProRule" id="PRU00076"/>
    </source>
</evidence>
<dbReference type="PROSITE" id="PS01185">
    <property type="entry name" value="CTCK_1"/>
    <property type="match status" value="1"/>
</dbReference>
<dbReference type="STRING" id="409849.ENSPMGP00000025183"/>
<comment type="caution">
    <text evidence="2">Lacks conserved residue(s) required for the propagation of feature annotation.</text>
</comment>
<dbReference type="InterPro" id="IPR013320">
    <property type="entry name" value="ConA-like_dom_sf"/>
</dbReference>
<feature type="disulfide bond" evidence="2">
    <location>
        <begin position="92"/>
        <end position="102"/>
    </location>
</feature>
<evidence type="ECO:0000313" key="7">
    <source>
        <dbReference type="Proteomes" id="UP000261520"/>
    </source>
</evidence>
<dbReference type="PROSITE" id="PS50026">
    <property type="entry name" value="EGF_3"/>
    <property type="match status" value="2"/>
</dbReference>
<feature type="disulfide bond" evidence="2">
    <location>
        <begin position="75"/>
        <end position="84"/>
    </location>
</feature>
<accession>A0A3B4B6S4</accession>
<dbReference type="PROSITE" id="PS01186">
    <property type="entry name" value="EGF_2"/>
    <property type="match status" value="2"/>
</dbReference>
<feature type="domain" description="EGF-like" evidence="5">
    <location>
        <begin position="88"/>
        <end position="124"/>
    </location>
</feature>
<dbReference type="Gene3D" id="2.10.25.10">
    <property type="entry name" value="Laminin"/>
    <property type="match status" value="2"/>
</dbReference>
<dbReference type="PROSITE" id="PS00022">
    <property type="entry name" value="EGF_1"/>
    <property type="match status" value="2"/>
</dbReference>
<evidence type="ECO:0000259" key="3">
    <source>
        <dbReference type="PROSITE" id="PS01225"/>
    </source>
</evidence>
<dbReference type="SUPFAM" id="SSF49899">
    <property type="entry name" value="Concanavalin A-like lectins/glucanases"/>
    <property type="match status" value="1"/>
</dbReference>
<dbReference type="InterPro" id="IPR001791">
    <property type="entry name" value="Laminin_G"/>
</dbReference>
<reference evidence="6" key="1">
    <citation type="submission" date="2025-08" db="UniProtKB">
        <authorList>
            <consortium name="Ensembl"/>
        </authorList>
    </citation>
    <scope>IDENTIFICATION</scope>
</reference>
<dbReference type="GO" id="GO:0007399">
    <property type="term" value="P:nervous system development"/>
    <property type="evidence" value="ECO:0007669"/>
    <property type="project" value="UniProtKB-ARBA"/>
</dbReference>
<dbReference type="AlphaFoldDB" id="A0A3B4B6S4"/>
<dbReference type="Gene3D" id="2.60.120.200">
    <property type="match status" value="1"/>
</dbReference>
<dbReference type="SMART" id="SM00181">
    <property type="entry name" value="EGF"/>
    <property type="match status" value="2"/>
</dbReference>
<dbReference type="Proteomes" id="UP000261520">
    <property type="component" value="Unplaced"/>
</dbReference>
<feature type="domain" description="CTCK" evidence="3">
    <location>
        <begin position="133"/>
        <end position="206"/>
    </location>
</feature>
<feature type="disulfide bond" evidence="2">
    <location>
        <begin position="53"/>
        <end position="63"/>
    </location>
</feature>
<keyword evidence="7" id="KW-1185">Reference proteome</keyword>
<evidence type="ECO:0000259" key="4">
    <source>
        <dbReference type="PROSITE" id="PS50025"/>
    </source>
</evidence>
<feature type="disulfide bond" evidence="2">
    <location>
        <begin position="114"/>
        <end position="123"/>
    </location>
</feature>
<evidence type="ECO:0000256" key="1">
    <source>
        <dbReference type="ARBA" id="ARBA00023157"/>
    </source>
</evidence>
<sequence>MPVDVHSGAFRLWQIQNGTSFHGCIQNLYINNELQDFTKTQMKPGVVPGCEPCKKIYCVHGICQPDGFHGPVCHCQPGWIGPHCDQPSTNPCQGSKCVHGKCISLDSQSYRCECEEGYRGALCNQQGELFNPCRHLTCKHGVKRGYTICQTTRMVSWVECSGVCDSGACCASQRMKRRKYTFECSDGTSFTEEVEKTIKCGCVGCM</sequence>
<feature type="domain" description="Laminin G" evidence="4">
    <location>
        <begin position="1"/>
        <end position="50"/>
    </location>
</feature>
<keyword evidence="2" id="KW-0245">EGF-like domain</keyword>
<feature type="domain" description="EGF-like" evidence="5">
    <location>
        <begin position="51"/>
        <end position="85"/>
    </location>
</feature>
<evidence type="ECO:0000313" key="6">
    <source>
        <dbReference type="Ensembl" id="ENSPMGP00000025183.1"/>
    </source>
</evidence>
<dbReference type="InterPro" id="IPR006207">
    <property type="entry name" value="Cys_knot_C"/>
</dbReference>
<name>A0A3B4B6S4_9GOBI</name>
<evidence type="ECO:0000259" key="5">
    <source>
        <dbReference type="PROSITE" id="PS50026"/>
    </source>
</evidence>
<keyword evidence="1 2" id="KW-1015">Disulfide bond</keyword>
<proteinExistence type="predicted"/>
<dbReference type="Ensembl" id="ENSPMGT00000026824.1">
    <property type="protein sequence ID" value="ENSPMGP00000025183.1"/>
    <property type="gene ID" value="ENSPMGG00000020347.1"/>
</dbReference>
<reference evidence="6" key="2">
    <citation type="submission" date="2025-09" db="UniProtKB">
        <authorList>
            <consortium name="Ensembl"/>
        </authorList>
    </citation>
    <scope>IDENTIFICATION</scope>
</reference>
<protein>
    <submittedName>
        <fullName evidence="6">Uncharacterized protein</fullName>
    </submittedName>
</protein>
<dbReference type="SUPFAM" id="SSF57196">
    <property type="entry name" value="EGF/Laminin"/>
    <property type="match status" value="2"/>
</dbReference>
<organism evidence="6 7">
    <name type="scientific">Periophthalmus magnuspinnatus</name>
    <dbReference type="NCBI Taxonomy" id="409849"/>
    <lineage>
        <taxon>Eukaryota</taxon>
        <taxon>Metazoa</taxon>
        <taxon>Chordata</taxon>
        <taxon>Craniata</taxon>
        <taxon>Vertebrata</taxon>
        <taxon>Euteleostomi</taxon>
        <taxon>Actinopterygii</taxon>
        <taxon>Neopterygii</taxon>
        <taxon>Teleostei</taxon>
        <taxon>Neoteleostei</taxon>
        <taxon>Acanthomorphata</taxon>
        <taxon>Gobiaria</taxon>
        <taxon>Gobiiformes</taxon>
        <taxon>Gobioidei</taxon>
        <taxon>Gobiidae</taxon>
        <taxon>Oxudercinae</taxon>
        <taxon>Periophthalmus</taxon>
    </lineage>
</organism>
<dbReference type="InterPro" id="IPR000742">
    <property type="entry name" value="EGF"/>
</dbReference>